<dbReference type="OrthoDB" id="9806134at2"/>
<dbReference type="RefSeq" id="WP_081145020.1">
    <property type="nucleotide sequence ID" value="NZ_LVYD01000001.1"/>
</dbReference>
<feature type="transmembrane region" description="Helical" evidence="1">
    <location>
        <begin position="186"/>
        <end position="204"/>
    </location>
</feature>
<evidence type="ECO:0000256" key="1">
    <source>
        <dbReference type="SAM" id="Phobius"/>
    </source>
</evidence>
<reference evidence="4 5" key="1">
    <citation type="submission" date="2016-03" db="EMBL/GenBank/DDBJ databases">
        <title>Niastella vici sp. nov., isolated from farmland soil.</title>
        <authorList>
            <person name="Chen L."/>
            <person name="Wang D."/>
            <person name="Yang S."/>
            <person name="Wang G."/>
        </authorList>
    </citation>
    <scope>NUCLEOTIDE SEQUENCE [LARGE SCALE GENOMIC DNA]</scope>
    <source>
        <strain evidence="4 5">DJ57</strain>
    </source>
</reference>
<evidence type="ECO:0000256" key="2">
    <source>
        <dbReference type="SAM" id="SignalP"/>
    </source>
</evidence>
<accession>A0A1V9G9I1</accession>
<comment type="caution">
    <text evidence="4">The sequence shown here is derived from an EMBL/GenBank/DDBJ whole genome shotgun (WGS) entry which is preliminary data.</text>
</comment>
<keyword evidence="2" id="KW-0732">Signal</keyword>
<keyword evidence="1" id="KW-1133">Transmembrane helix</keyword>
<evidence type="ECO:0000259" key="3">
    <source>
        <dbReference type="Pfam" id="PF01569"/>
    </source>
</evidence>
<feature type="domain" description="Phosphatidic acid phosphatase type 2/haloperoxidase" evidence="3">
    <location>
        <begin position="141"/>
        <end position="265"/>
    </location>
</feature>
<feature type="chain" id="PRO_5012754415" description="Phosphatidic acid phosphatase type 2/haloperoxidase domain-containing protein" evidence="2">
    <location>
        <begin position="21"/>
        <end position="290"/>
    </location>
</feature>
<evidence type="ECO:0000313" key="5">
    <source>
        <dbReference type="Proteomes" id="UP000192796"/>
    </source>
</evidence>
<keyword evidence="5" id="KW-1185">Reference proteome</keyword>
<feature type="transmembrane region" description="Helical" evidence="1">
    <location>
        <begin position="216"/>
        <end position="232"/>
    </location>
</feature>
<feature type="transmembrane region" description="Helical" evidence="1">
    <location>
        <begin position="139"/>
        <end position="159"/>
    </location>
</feature>
<sequence>MKKVYVVIPAFLFVFASVCAQNDSASLRSVDTTPILQPEIKAKPREVYKLNLGADIPVTATGTIWSLYAFTKIYNKDASNEETILALNKSDVNRFDRWAIKPYSKRIDDISYIPFYASMPMPVFFLFDNKMRKDFAKLSFLYLEAMSVTGLLYTGSTYFTNRYRPYVYSEETDLDYRTRGGGKNSFYAGHVALVATSTFFMAQVYADYHPESKIKWVFYGIATAATGATAYLRHAGGLHFPSDILLGVVQGTVTGLLVPRIHRTKWIKNPNLSIMPFMGQSNGLAVRYKL</sequence>
<dbReference type="AlphaFoldDB" id="A0A1V9G9I1"/>
<proteinExistence type="predicted"/>
<feature type="signal peptide" evidence="2">
    <location>
        <begin position="1"/>
        <end position="20"/>
    </location>
</feature>
<feature type="transmembrane region" description="Helical" evidence="1">
    <location>
        <begin position="238"/>
        <end position="258"/>
    </location>
</feature>
<name>A0A1V9G9I1_9BACT</name>
<dbReference type="InterPro" id="IPR000326">
    <property type="entry name" value="PAP2/HPO"/>
</dbReference>
<dbReference type="CDD" id="cd01610">
    <property type="entry name" value="PAP2_like"/>
    <property type="match status" value="1"/>
</dbReference>
<organism evidence="4 5">
    <name type="scientific">Niastella vici</name>
    <dbReference type="NCBI Taxonomy" id="1703345"/>
    <lineage>
        <taxon>Bacteria</taxon>
        <taxon>Pseudomonadati</taxon>
        <taxon>Bacteroidota</taxon>
        <taxon>Chitinophagia</taxon>
        <taxon>Chitinophagales</taxon>
        <taxon>Chitinophagaceae</taxon>
        <taxon>Niastella</taxon>
    </lineage>
</organism>
<dbReference type="Gene3D" id="1.20.144.10">
    <property type="entry name" value="Phosphatidic acid phosphatase type 2/haloperoxidase"/>
    <property type="match status" value="1"/>
</dbReference>
<dbReference type="SUPFAM" id="SSF48317">
    <property type="entry name" value="Acid phosphatase/Vanadium-dependent haloperoxidase"/>
    <property type="match status" value="1"/>
</dbReference>
<protein>
    <recommendedName>
        <fullName evidence="3">Phosphatidic acid phosphatase type 2/haloperoxidase domain-containing protein</fullName>
    </recommendedName>
</protein>
<evidence type="ECO:0000313" key="4">
    <source>
        <dbReference type="EMBL" id="OQP67321.1"/>
    </source>
</evidence>
<gene>
    <name evidence="4" type="ORF">A3860_02920</name>
</gene>
<dbReference type="Proteomes" id="UP000192796">
    <property type="component" value="Unassembled WGS sequence"/>
</dbReference>
<dbReference type="STRING" id="1703345.A3860_02920"/>
<keyword evidence="1" id="KW-0472">Membrane</keyword>
<dbReference type="Pfam" id="PF01569">
    <property type="entry name" value="PAP2"/>
    <property type="match status" value="1"/>
</dbReference>
<keyword evidence="1" id="KW-0812">Transmembrane</keyword>
<dbReference type="EMBL" id="LVYD01000001">
    <property type="protein sequence ID" value="OQP67321.1"/>
    <property type="molecule type" value="Genomic_DNA"/>
</dbReference>
<dbReference type="InterPro" id="IPR036938">
    <property type="entry name" value="PAP2/HPO_sf"/>
</dbReference>